<dbReference type="InterPro" id="IPR011782">
    <property type="entry name" value="Pept_S1C_Do"/>
</dbReference>
<evidence type="ECO:0000256" key="8">
    <source>
        <dbReference type="ARBA" id="ARBA00022825"/>
    </source>
</evidence>
<keyword evidence="5" id="KW-0677">Repeat</keyword>
<dbReference type="SMART" id="SM00228">
    <property type="entry name" value="PDZ"/>
    <property type="match status" value="2"/>
</dbReference>
<evidence type="ECO:0000256" key="5">
    <source>
        <dbReference type="ARBA" id="ARBA00022737"/>
    </source>
</evidence>
<evidence type="ECO:0000256" key="4">
    <source>
        <dbReference type="ARBA" id="ARBA00022729"/>
    </source>
</evidence>
<dbReference type="CDD" id="cd10839">
    <property type="entry name" value="cpPDZ1_DegP-like"/>
    <property type="match status" value="1"/>
</dbReference>
<dbReference type="InterPro" id="IPR036034">
    <property type="entry name" value="PDZ_sf"/>
</dbReference>
<feature type="domain" description="PDZ" evidence="9">
    <location>
        <begin position="257"/>
        <end position="349"/>
    </location>
</feature>
<dbReference type="Pfam" id="PF17820">
    <property type="entry name" value="PDZ_6"/>
    <property type="match status" value="1"/>
</dbReference>
<dbReference type="EC" id="3.4.21.-" evidence="10"/>
<dbReference type="AlphaFoldDB" id="A0A3B0ZXW3"/>
<dbReference type="PRINTS" id="PR00834">
    <property type="entry name" value="PROTEASES2C"/>
</dbReference>
<dbReference type="PANTHER" id="PTHR22939">
    <property type="entry name" value="SERINE PROTEASE FAMILY S1C HTRA-RELATED"/>
    <property type="match status" value="1"/>
</dbReference>
<accession>A0A3B0ZXW3</accession>
<dbReference type="EMBL" id="UOFS01000029">
    <property type="protein sequence ID" value="VAW96611.1"/>
    <property type="molecule type" value="Genomic_DNA"/>
</dbReference>
<evidence type="ECO:0000313" key="10">
    <source>
        <dbReference type="EMBL" id="VAW96611.1"/>
    </source>
</evidence>
<keyword evidence="4" id="KW-0732">Signal</keyword>
<evidence type="ECO:0000256" key="1">
    <source>
        <dbReference type="ARBA" id="ARBA00004418"/>
    </source>
</evidence>
<evidence type="ECO:0000256" key="6">
    <source>
        <dbReference type="ARBA" id="ARBA00022764"/>
    </source>
</evidence>
<dbReference type="NCBIfam" id="TIGR02037">
    <property type="entry name" value="degP_htrA_DO"/>
    <property type="match status" value="1"/>
</dbReference>
<sequence>MQKKFIKLFLVFLLSNVMINSSYAGLPIADSQGTKLPTLAPMLKRVTPAVVNIATIGYVQQQRANPLLQDPFFQHFFGAPSQPQQRETQSLGSGVVIDAEQGLILTNNHVIDNAAKIQVTLRDGRQLEASLVGTDPDSDIAVIKVKAKNLTAVKIANSNQLNVGDFVVAIGNPFGLGQTVTSGIVSALGRSGLGIEGFEDFIQTDASINPGNSGGALVNLRGELVGINTAILSKSGGNIGIGFAIPINMVIDIKEQLLSHGAVQRGRLGAQAQDLSPQLAQAFGIPPMQQGAVVTSVAPDSAADKAGLKPGDIITKINHKQVKNTNLLRNAIGLLRIGRTVTLDIIRDGNQKTLTAKIEKPIATTLNGKDLHAKLSGSILGNIDHNSPLYRRIEGVVFNEVKSGSPARAAGLRRGDIIVSANRAPISNISELMDIASRSNELLLNLRRGNGALFLYLQP</sequence>
<dbReference type="PANTHER" id="PTHR22939:SF129">
    <property type="entry name" value="SERINE PROTEASE HTRA2, MITOCHONDRIAL"/>
    <property type="match status" value="1"/>
</dbReference>
<protein>
    <submittedName>
        <fullName evidence="10">HtrA protease/chaperone protein / Serine protease (Protease DO)</fullName>
        <ecNumber evidence="10">3.4.21.-</ecNumber>
    </submittedName>
</protein>
<evidence type="ECO:0000256" key="3">
    <source>
        <dbReference type="ARBA" id="ARBA00022670"/>
    </source>
</evidence>
<keyword evidence="6" id="KW-0574">Periplasm</keyword>
<dbReference type="GO" id="GO:0006508">
    <property type="term" value="P:proteolysis"/>
    <property type="evidence" value="ECO:0007669"/>
    <property type="project" value="UniProtKB-KW"/>
</dbReference>
<dbReference type="GO" id="GO:0004252">
    <property type="term" value="F:serine-type endopeptidase activity"/>
    <property type="evidence" value="ECO:0007669"/>
    <property type="project" value="InterPro"/>
</dbReference>
<evidence type="ECO:0000256" key="2">
    <source>
        <dbReference type="ARBA" id="ARBA00010541"/>
    </source>
</evidence>
<gene>
    <name evidence="10" type="ORF">MNBD_GAMMA22-1013</name>
</gene>
<keyword evidence="3 10" id="KW-0645">Protease</keyword>
<feature type="domain" description="PDZ" evidence="9">
    <location>
        <begin position="363"/>
        <end position="430"/>
    </location>
</feature>
<dbReference type="InterPro" id="IPR001478">
    <property type="entry name" value="PDZ"/>
</dbReference>
<keyword evidence="8" id="KW-0720">Serine protease</keyword>
<name>A0A3B0ZXW3_9ZZZZ</name>
<dbReference type="Gene3D" id="2.40.10.120">
    <property type="match status" value="1"/>
</dbReference>
<proteinExistence type="inferred from homology"/>
<dbReference type="Pfam" id="PF13180">
    <property type="entry name" value="PDZ_2"/>
    <property type="match status" value="1"/>
</dbReference>
<reference evidence="10" key="1">
    <citation type="submission" date="2018-06" db="EMBL/GenBank/DDBJ databases">
        <authorList>
            <person name="Zhirakovskaya E."/>
        </authorList>
    </citation>
    <scope>NUCLEOTIDE SEQUENCE</scope>
</reference>
<dbReference type="Gene3D" id="2.30.42.10">
    <property type="match status" value="2"/>
</dbReference>
<dbReference type="InterPro" id="IPR009003">
    <property type="entry name" value="Peptidase_S1_PA"/>
</dbReference>
<evidence type="ECO:0000256" key="7">
    <source>
        <dbReference type="ARBA" id="ARBA00022801"/>
    </source>
</evidence>
<dbReference type="GO" id="GO:0042597">
    <property type="term" value="C:periplasmic space"/>
    <property type="evidence" value="ECO:0007669"/>
    <property type="project" value="UniProtKB-SubCell"/>
</dbReference>
<dbReference type="PROSITE" id="PS50106">
    <property type="entry name" value="PDZ"/>
    <property type="match status" value="2"/>
</dbReference>
<organism evidence="10">
    <name type="scientific">hydrothermal vent metagenome</name>
    <dbReference type="NCBI Taxonomy" id="652676"/>
    <lineage>
        <taxon>unclassified sequences</taxon>
        <taxon>metagenomes</taxon>
        <taxon>ecological metagenomes</taxon>
    </lineage>
</organism>
<dbReference type="Pfam" id="PF13365">
    <property type="entry name" value="Trypsin_2"/>
    <property type="match status" value="1"/>
</dbReference>
<dbReference type="InterPro" id="IPR001940">
    <property type="entry name" value="Peptidase_S1C"/>
</dbReference>
<dbReference type="FunFam" id="2.40.10.10:FF:000001">
    <property type="entry name" value="Periplasmic serine protease DegS"/>
    <property type="match status" value="1"/>
</dbReference>
<dbReference type="SUPFAM" id="SSF50156">
    <property type="entry name" value="PDZ domain-like"/>
    <property type="match status" value="2"/>
</dbReference>
<dbReference type="SUPFAM" id="SSF50494">
    <property type="entry name" value="Trypsin-like serine proteases"/>
    <property type="match status" value="1"/>
</dbReference>
<comment type="similarity">
    <text evidence="2">Belongs to the peptidase S1C family.</text>
</comment>
<comment type="subcellular location">
    <subcellularLocation>
        <location evidence="1">Periplasm</location>
    </subcellularLocation>
</comment>
<evidence type="ECO:0000259" key="9">
    <source>
        <dbReference type="PROSITE" id="PS50106"/>
    </source>
</evidence>
<dbReference type="InterPro" id="IPR041489">
    <property type="entry name" value="PDZ_6"/>
</dbReference>
<keyword evidence="7 10" id="KW-0378">Hydrolase</keyword>